<dbReference type="AlphaFoldDB" id="A0ABD2XWQ8"/>
<name>A0ABD2XWQ8_9GENT</name>
<dbReference type="Proteomes" id="UP001630127">
    <property type="component" value="Unassembled WGS sequence"/>
</dbReference>
<dbReference type="PANTHER" id="PTHR31170">
    <property type="entry name" value="BNAC04G53230D PROTEIN"/>
    <property type="match status" value="1"/>
</dbReference>
<dbReference type="Pfam" id="PF03140">
    <property type="entry name" value="DUF247"/>
    <property type="match status" value="1"/>
</dbReference>
<evidence type="ECO:0000313" key="2">
    <source>
        <dbReference type="Proteomes" id="UP001630127"/>
    </source>
</evidence>
<dbReference type="PANTHER" id="PTHR31170:SF25">
    <property type="entry name" value="BNAA09G04570D PROTEIN"/>
    <property type="match status" value="1"/>
</dbReference>
<accession>A0ABD2XWQ8</accession>
<evidence type="ECO:0000313" key="1">
    <source>
        <dbReference type="EMBL" id="KAL3499836.1"/>
    </source>
</evidence>
<comment type="caution">
    <text evidence="1">The sequence shown here is derived from an EMBL/GenBank/DDBJ whole genome shotgun (WGS) entry which is preliminary data.</text>
</comment>
<gene>
    <name evidence="1" type="ORF">ACH5RR_038929</name>
</gene>
<organism evidence="1 2">
    <name type="scientific">Cinchona calisaya</name>
    <dbReference type="NCBI Taxonomy" id="153742"/>
    <lineage>
        <taxon>Eukaryota</taxon>
        <taxon>Viridiplantae</taxon>
        <taxon>Streptophyta</taxon>
        <taxon>Embryophyta</taxon>
        <taxon>Tracheophyta</taxon>
        <taxon>Spermatophyta</taxon>
        <taxon>Magnoliopsida</taxon>
        <taxon>eudicotyledons</taxon>
        <taxon>Gunneridae</taxon>
        <taxon>Pentapetalae</taxon>
        <taxon>asterids</taxon>
        <taxon>lamiids</taxon>
        <taxon>Gentianales</taxon>
        <taxon>Rubiaceae</taxon>
        <taxon>Cinchonoideae</taxon>
        <taxon>Cinchoneae</taxon>
        <taxon>Cinchona</taxon>
    </lineage>
</organism>
<protein>
    <submittedName>
        <fullName evidence="1">Uncharacterized protein</fullName>
    </submittedName>
</protein>
<keyword evidence="2" id="KW-1185">Reference proteome</keyword>
<proteinExistence type="predicted"/>
<reference evidence="1 2" key="1">
    <citation type="submission" date="2024-11" db="EMBL/GenBank/DDBJ databases">
        <title>A near-complete genome assembly of Cinchona calisaya.</title>
        <authorList>
            <person name="Lian D.C."/>
            <person name="Zhao X.W."/>
            <person name="Wei L."/>
        </authorList>
    </citation>
    <scope>NUCLEOTIDE SEQUENCE [LARGE SCALE GENOMIC DNA]</scope>
    <source>
        <tissue evidence="1">Nenye</tissue>
    </source>
</reference>
<dbReference type="InterPro" id="IPR004158">
    <property type="entry name" value="DUF247_pln"/>
</dbReference>
<sequence>MADATVDLLKSTYERVSSGAAAKSGSKTQAKFVVIDQNQVIERKRSSRVKNINGNATDAHVIDGLDCSIKDELLPRSKWHIFRVPGARHQADHDDRGPYYTPWTVSIGPIHYKKCGMEIMEAHKLRFLHRLLDKYGEPSSMLKSMEEAMRGLEQKTRDCYSEEFPHIDRENFTKMMLLDGCYQIELFRMSGRRSQGKLADDPIFETNWMPIHLGRDMLLLENQLPLFVLQELFELTSQSNDDGKASLSELALHFFEPFRPGKDATEIEQVERNATKQPHLLALFHSSFSPSTDSIKPPREIKRVNNYNTYPGKCWFYNAKLLENCGVKFTQKSGNILDIKFKKKDSAFHIPTIFLDESTTLVLRNLVAYEQSDRRVAPYFTYLVVFFSNLLHSPIDAEVLLQAGIIRQTNNNRTQVVDLFCSLGGDLHGFDMDNCYLHRVIDVVNSYTNSRWARIKAFPINHKPSFQEIILLFLALAVALFTAGQTKTNQTVAYPSPSSSHYAGVGG</sequence>
<dbReference type="EMBL" id="JBJUIK010000016">
    <property type="protein sequence ID" value="KAL3499836.1"/>
    <property type="molecule type" value="Genomic_DNA"/>
</dbReference>